<evidence type="ECO:0000313" key="2">
    <source>
        <dbReference type="EMBL" id="PAN17807.1"/>
    </source>
</evidence>
<protein>
    <recommendedName>
        <fullName evidence="3">Secreted protein</fullName>
    </recommendedName>
</protein>
<reference evidence="2" key="1">
    <citation type="submission" date="2018-04" db="EMBL/GenBank/DDBJ databases">
        <title>WGS assembly of Panicum hallii.</title>
        <authorList>
            <person name="Lovell J."/>
            <person name="Jenkins J."/>
            <person name="Lowry D."/>
            <person name="Mamidi S."/>
            <person name="Sreedasyam A."/>
            <person name="Weng X."/>
            <person name="Barry K."/>
            <person name="Bonette J."/>
            <person name="Campitelli B."/>
            <person name="Daum C."/>
            <person name="Gordon S."/>
            <person name="Gould B."/>
            <person name="Lipzen A."/>
            <person name="Macqueen A."/>
            <person name="Palacio-Mejia J."/>
            <person name="Plott C."/>
            <person name="Shakirov E."/>
            <person name="Shu S."/>
            <person name="Yoshinaga Y."/>
            <person name="Zane M."/>
            <person name="Rokhsar D."/>
            <person name="Grimwood J."/>
            <person name="Schmutz J."/>
            <person name="Juenger T."/>
        </authorList>
    </citation>
    <scope>NUCLEOTIDE SEQUENCE [LARGE SCALE GENOMIC DNA]</scope>
    <source>
        <strain evidence="2">FIL2</strain>
    </source>
</reference>
<dbReference type="AlphaFoldDB" id="A0A2S3H957"/>
<accession>A0A2S3H957</accession>
<evidence type="ECO:0000256" key="1">
    <source>
        <dbReference type="SAM" id="SignalP"/>
    </source>
</evidence>
<keyword evidence="1" id="KW-0732">Signal</keyword>
<feature type="signal peptide" evidence="1">
    <location>
        <begin position="1"/>
        <end position="15"/>
    </location>
</feature>
<name>A0A2S3H957_9POAL</name>
<feature type="chain" id="PRO_5015391285" description="Secreted protein" evidence="1">
    <location>
        <begin position="16"/>
        <end position="117"/>
    </location>
</feature>
<proteinExistence type="predicted"/>
<dbReference type="Proteomes" id="UP000243499">
    <property type="component" value="Chromosome 3"/>
</dbReference>
<organism evidence="2">
    <name type="scientific">Panicum hallii</name>
    <dbReference type="NCBI Taxonomy" id="206008"/>
    <lineage>
        <taxon>Eukaryota</taxon>
        <taxon>Viridiplantae</taxon>
        <taxon>Streptophyta</taxon>
        <taxon>Embryophyta</taxon>
        <taxon>Tracheophyta</taxon>
        <taxon>Spermatophyta</taxon>
        <taxon>Magnoliopsida</taxon>
        <taxon>Liliopsida</taxon>
        <taxon>Poales</taxon>
        <taxon>Poaceae</taxon>
        <taxon>PACMAD clade</taxon>
        <taxon>Panicoideae</taxon>
        <taxon>Panicodae</taxon>
        <taxon>Paniceae</taxon>
        <taxon>Panicinae</taxon>
        <taxon>Panicum</taxon>
        <taxon>Panicum sect. Panicum</taxon>
    </lineage>
</organism>
<dbReference type="EMBL" id="CM008048">
    <property type="protein sequence ID" value="PAN17807.1"/>
    <property type="molecule type" value="Genomic_DNA"/>
</dbReference>
<gene>
    <name evidence="2" type="ORF">PAHAL_3G156000</name>
</gene>
<dbReference type="Gramene" id="PAN17807">
    <property type="protein sequence ID" value="PAN17807"/>
    <property type="gene ID" value="PAHAL_3G156000"/>
</dbReference>
<sequence>MELLLIFAAARLGSSTSTTEECSSIYGINPARGCMAGGWLGDSCACGGPGDEEGALPATVNSEPAPYTLGCAAVPWFRRSLLEYTMSCVRRCDVHVWESVVCTMMHEFVVAFASGLG</sequence>
<evidence type="ECO:0008006" key="3">
    <source>
        <dbReference type="Google" id="ProtNLM"/>
    </source>
</evidence>